<dbReference type="Gene3D" id="3.20.20.70">
    <property type="entry name" value="Aldolase class I"/>
    <property type="match status" value="1"/>
</dbReference>
<dbReference type="PANTHER" id="PTHR42747">
    <property type="entry name" value="NITRONATE MONOOXYGENASE-RELATED"/>
    <property type="match status" value="1"/>
</dbReference>
<keyword evidence="4" id="KW-0285">Flavoprotein</keyword>
<comment type="similarity">
    <text evidence="2">Belongs to the nitronate monooxygenase family. NMO class I subfamily.</text>
</comment>
<evidence type="ECO:0000256" key="3">
    <source>
        <dbReference type="ARBA" id="ARBA00022575"/>
    </source>
</evidence>
<proteinExistence type="inferred from homology"/>
<dbReference type="Pfam" id="PF03060">
    <property type="entry name" value="NMO"/>
    <property type="match status" value="1"/>
</dbReference>
<reference evidence="12 13" key="1">
    <citation type="submission" date="2011-05" db="EMBL/GenBank/DDBJ databases">
        <title>Complete sequence of chromosome 1 of Sphingobium chlorophenolicum L-1.</title>
        <authorList>
            <consortium name="US DOE Joint Genome Institute"/>
            <person name="Lucas S."/>
            <person name="Han J."/>
            <person name="Lapidus A."/>
            <person name="Cheng J.-F."/>
            <person name="Goodwin L."/>
            <person name="Pitluck S."/>
            <person name="Peters L."/>
            <person name="Daligault H."/>
            <person name="Han C."/>
            <person name="Tapia R."/>
            <person name="Land M."/>
            <person name="Hauser L."/>
            <person name="Kyrpides N."/>
            <person name="Ivanova N."/>
            <person name="Pagani I."/>
            <person name="Turner P."/>
            <person name="Copley S."/>
            <person name="Woyke T."/>
        </authorList>
    </citation>
    <scope>NUCLEOTIDE SEQUENCE [LARGE SCALE GENOMIC DNA]</scope>
    <source>
        <strain evidence="12 13">L-1</strain>
    </source>
</reference>
<keyword evidence="12" id="KW-0223">Dioxygenase</keyword>
<evidence type="ECO:0000256" key="7">
    <source>
        <dbReference type="ARBA" id="ARBA00023002"/>
    </source>
</evidence>
<evidence type="ECO:0000256" key="1">
    <source>
        <dbReference type="ARBA" id="ARBA00001917"/>
    </source>
</evidence>
<dbReference type="EMBL" id="CP002798">
    <property type="protein sequence ID" value="AEG48696.1"/>
    <property type="molecule type" value="Genomic_DNA"/>
</dbReference>
<dbReference type="GO" id="GO:0000166">
    <property type="term" value="F:nucleotide binding"/>
    <property type="evidence" value="ECO:0007669"/>
    <property type="project" value="UniProtKB-KW"/>
</dbReference>
<keyword evidence="5" id="KW-0288">FMN</keyword>
<keyword evidence="7" id="KW-0560">Oxidoreductase</keyword>
<evidence type="ECO:0000256" key="5">
    <source>
        <dbReference type="ARBA" id="ARBA00022643"/>
    </source>
</evidence>
<dbReference type="GO" id="GO:0051213">
    <property type="term" value="F:dioxygenase activity"/>
    <property type="evidence" value="ECO:0007669"/>
    <property type="project" value="UniProtKB-KW"/>
</dbReference>
<dbReference type="GO" id="GO:0009636">
    <property type="term" value="P:response to toxic substance"/>
    <property type="evidence" value="ECO:0007669"/>
    <property type="project" value="UniProtKB-KW"/>
</dbReference>
<organism evidence="12 13">
    <name type="scientific">Sphingobium chlorophenolicum L-1</name>
    <dbReference type="NCBI Taxonomy" id="690566"/>
    <lineage>
        <taxon>Bacteria</taxon>
        <taxon>Pseudomonadati</taxon>
        <taxon>Pseudomonadota</taxon>
        <taxon>Alphaproteobacteria</taxon>
        <taxon>Sphingomonadales</taxon>
        <taxon>Sphingomonadaceae</taxon>
        <taxon>Sphingobium</taxon>
    </lineage>
</organism>
<dbReference type="HOGENOM" id="CLU_038732_5_1_5"/>
<dbReference type="GO" id="GO:0018580">
    <property type="term" value="F:nitronate monooxygenase activity"/>
    <property type="evidence" value="ECO:0007669"/>
    <property type="project" value="InterPro"/>
</dbReference>
<accession>F6EU67</accession>
<keyword evidence="3" id="KW-0216">Detoxification</keyword>
<dbReference type="Proteomes" id="UP000007150">
    <property type="component" value="Chromosome 1"/>
</dbReference>
<evidence type="ECO:0000256" key="11">
    <source>
        <dbReference type="ARBA" id="ARBA00067136"/>
    </source>
</evidence>
<dbReference type="PANTHER" id="PTHR42747:SF3">
    <property type="entry name" value="NITRONATE MONOOXYGENASE-RELATED"/>
    <property type="match status" value="1"/>
</dbReference>
<evidence type="ECO:0000313" key="13">
    <source>
        <dbReference type="Proteomes" id="UP000007150"/>
    </source>
</evidence>
<sequence>MAQNRGMSLIESLNLEHPIIQAPMAGVSTPAMAAAVSNAGAVGSIAVGATDAAGARSMIEAVRAQTDRPFNVNLFTHAPARRNPAKEAAWIAALAPLFQNYDAQPPSSLREIYRSFVEDDAMLAALIDLAPPLISFHFGLPEPTRIAALKQAGCLLLATATNLAEARAAEEAGVDAIVAQGHEAGGHRGAFDPEAPDDQLGTFALTRLLAARSSLPVIAAGGNMDGRGIRAALDLGAVAAQLGTAFIACPESSADEAYRAALASPAACHTVMTRAISGRPARCLANRFTAWGAEAGPEVPAYPIAYDAGKALNAAAKARGEGGFGAQWAGQGALLARAMPAADLIALLAQELRETA</sequence>
<comment type="cofactor">
    <cofactor evidence="1">
        <name>FMN</name>
        <dbReference type="ChEBI" id="CHEBI:58210"/>
    </cofactor>
</comment>
<evidence type="ECO:0000256" key="4">
    <source>
        <dbReference type="ARBA" id="ARBA00022630"/>
    </source>
</evidence>
<name>F6EU67_SPHCR</name>
<dbReference type="FunFam" id="3.20.20.70:FF:000154">
    <property type="entry name" value="Probable nitronate monooxygenase"/>
    <property type="match status" value="1"/>
</dbReference>
<evidence type="ECO:0000256" key="6">
    <source>
        <dbReference type="ARBA" id="ARBA00022741"/>
    </source>
</evidence>
<dbReference type="SUPFAM" id="SSF51412">
    <property type="entry name" value="Inosine monophosphate dehydrogenase (IMPDH)"/>
    <property type="match status" value="1"/>
</dbReference>
<dbReference type="CDD" id="cd04730">
    <property type="entry name" value="NPD_like"/>
    <property type="match status" value="1"/>
</dbReference>
<keyword evidence="6" id="KW-0547">Nucleotide-binding</keyword>
<keyword evidence="13" id="KW-1185">Reference proteome</keyword>
<evidence type="ECO:0000313" key="12">
    <source>
        <dbReference type="EMBL" id="AEG48696.1"/>
    </source>
</evidence>
<keyword evidence="8" id="KW-0503">Monooxygenase</keyword>
<dbReference type="InterPro" id="IPR004136">
    <property type="entry name" value="NMO"/>
</dbReference>
<evidence type="ECO:0000256" key="10">
    <source>
        <dbReference type="ARBA" id="ARBA00049401"/>
    </source>
</evidence>
<evidence type="ECO:0000256" key="2">
    <source>
        <dbReference type="ARBA" id="ARBA00009881"/>
    </source>
</evidence>
<dbReference type="InterPro" id="IPR013785">
    <property type="entry name" value="Aldolase_TIM"/>
</dbReference>
<gene>
    <name evidence="12" type="ORF">Sphch_1005</name>
</gene>
<evidence type="ECO:0000256" key="9">
    <source>
        <dbReference type="ARBA" id="ARBA00031155"/>
    </source>
</evidence>
<dbReference type="STRING" id="690566.Sphch_1005"/>
<comment type="catalytic activity">
    <reaction evidence="10">
        <text>3 propionate 3-nitronate + 3 O2 + H2O = 3 3-oxopropanoate + 2 nitrate + nitrite + H2O2 + 3 H(+)</text>
        <dbReference type="Rhea" id="RHEA:57332"/>
        <dbReference type="ChEBI" id="CHEBI:15377"/>
        <dbReference type="ChEBI" id="CHEBI:15378"/>
        <dbReference type="ChEBI" id="CHEBI:15379"/>
        <dbReference type="ChEBI" id="CHEBI:16240"/>
        <dbReference type="ChEBI" id="CHEBI:16301"/>
        <dbReference type="ChEBI" id="CHEBI:17632"/>
        <dbReference type="ChEBI" id="CHEBI:33190"/>
        <dbReference type="ChEBI" id="CHEBI:136067"/>
    </reaction>
</comment>
<evidence type="ECO:0000256" key="8">
    <source>
        <dbReference type="ARBA" id="ARBA00023033"/>
    </source>
</evidence>
<dbReference type="AlphaFoldDB" id="F6EU67"/>
<dbReference type="KEGG" id="sch:Sphch_1005"/>
<protein>
    <recommendedName>
        <fullName evidence="11">Nitronate monooxygenase</fullName>
    </recommendedName>
    <alternativeName>
        <fullName evidence="9">Propionate 3-nitronate monooxygenase</fullName>
    </alternativeName>
</protein>